<feature type="active site" description="Nucleophile" evidence="7">
    <location>
        <position position="291"/>
    </location>
</feature>
<dbReference type="GO" id="GO:0016740">
    <property type="term" value="F:transferase activity"/>
    <property type="evidence" value="ECO:0007669"/>
    <property type="project" value="UniProtKB-KW"/>
</dbReference>
<feature type="active site" description="Proton donor/acceptor" evidence="7">
    <location>
        <position position="264"/>
    </location>
</feature>
<keyword evidence="4 7" id="KW-0133">Cell shape</keyword>
<evidence type="ECO:0000256" key="2">
    <source>
        <dbReference type="ARBA" id="ARBA00005992"/>
    </source>
</evidence>
<dbReference type="InterPro" id="IPR038063">
    <property type="entry name" value="Transpep_catalytic_dom"/>
</dbReference>
<evidence type="ECO:0000313" key="9">
    <source>
        <dbReference type="EMBL" id="CCB90917.1"/>
    </source>
</evidence>
<evidence type="ECO:0000256" key="6">
    <source>
        <dbReference type="ARBA" id="ARBA00023316"/>
    </source>
</evidence>
<reference evidence="9" key="1">
    <citation type="submission" date="2011-05" db="EMBL/GenBank/DDBJ databases">
        <title>Unity in variety -- the pan-genome of the Chlamydiae.</title>
        <authorList>
            <person name="Collingro A."/>
            <person name="Tischler P."/>
            <person name="Weinmaier T."/>
            <person name="Penz T."/>
            <person name="Heinz E."/>
            <person name="Brunham R.C."/>
            <person name="Read T.D."/>
            <person name="Bavoil P.M."/>
            <person name="Sachse K."/>
            <person name="Kahane S."/>
            <person name="Friedman M.G."/>
            <person name="Rattei T."/>
            <person name="Myers G.S.A."/>
            <person name="Horn M."/>
        </authorList>
    </citation>
    <scope>NUCLEOTIDE SEQUENCE</scope>
    <source>
        <strain evidence="9">2032/99</strain>
    </source>
</reference>
<dbReference type="UniPathway" id="UPA00219"/>
<sequence>MSFPKLLAIITVLLFGSIAIAAIFKKKEISDPLAETEIVLAPVSIEEDPLVTDAVKEEKSLELLAAASTEETAQEVPEADRIDEFFNTRGQKFPIVETITYKKKVPWLKGRAAWIADYASHYKTSRHFIARSLNGKPLYDKQDVVDGDRFNVFKEDKNLSFYLLVDLQRSKMWFYYLDEESNDRVLVKTYQVGLGRLEKDYESGSLTPLGKYSLGEKIAVYRPKTMGFHQGDKVEMVRIFGTRWIPFEEELDRCTAPAKGFGIHGLPLMPNAKGELVENSDTLGKYESDGCIRLATKDMEELFSVIITKPAVIEIVKNFHDAKLPGKESRG</sequence>
<dbReference type="Gene3D" id="2.40.440.10">
    <property type="entry name" value="L,D-transpeptidase catalytic domain-like"/>
    <property type="match status" value="1"/>
</dbReference>
<proteinExistence type="inferred from homology"/>
<dbReference type="Pfam" id="PF03734">
    <property type="entry name" value="YkuD"/>
    <property type="match status" value="1"/>
</dbReference>
<organism evidence="9">
    <name type="scientific">Waddlia chondrophila 2032/99</name>
    <dbReference type="NCBI Taxonomy" id="765953"/>
    <lineage>
        <taxon>Bacteria</taxon>
        <taxon>Pseudomonadati</taxon>
        <taxon>Chlamydiota</taxon>
        <taxon>Chlamydiia</taxon>
        <taxon>Parachlamydiales</taxon>
        <taxon>Waddliaceae</taxon>
        <taxon>Waddlia</taxon>
    </lineage>
</organism>
<comment type="similarity">
    <text evidence="2">Belongs to the YkuD family.</text>
</comment>
<keyword evidence="6 7" id="KW-0961">Cell wall biogenesis/degradation</keyword>
<evidence type="ECO:0000256" key="4">
    <source>
        <dbReference type="ARBA" id="ARBA00022960"/>
    </source>
</evidence>
<dbReference type="GO" id="GO:0004180">
    <property type="term" value="F:carboxypeptidase activity"/>
    <property type="evidence" value="ECO:0007669"/>
    <property type="project" value="UniProtKB-ARBA"/>
</dbReference>
<keyword evidence="5 7" id="KW-0573">Peptidoglycan synthesis</keyword>
<evidence type="ECO:0000256" key="7">
    <source>
        <dbReference type="PROSITE-ProRule" id="PRU01373"/>
    </source>
</evidence>
<dbReference type="AlphaFoldDB" id="F8LBQ3"/>
<dbReference type="SUPFAM" id="SSF141523">
    <property type="entry name" value="L,D-transpeptidase catalytic domain-like"/>
    <property type="match status" value="1"/>
</dbReference>
<dbReference type="InterPro" id="IPR005490">
    <property type="entry name" value="LD_TPept_cat_dom"/>
</dbReference>
<dbReference type="GO" id="GO:0071555">
    <property type="term" value="P:cell wall organization"/>
    <property type="evidence" value="ECO:0007669"/>
    <property type="project" value="UniProtKB-UniRule"/>
</dbReference>
<keyword evidence="3" id="KW-0808">Transferase</keyword>
<evidence type="ECO:0000256" key="3">
    <source>
        <dbReference type="ARBA" id="ARBA00022679"/>
    </source>
</evidence>
<dbReference type="EMBL" id="FR872642">
    <property type="protein sequence ID" value="CCB90917.1"/>
    <property type="molecule type" value="Genomic_DNA"/>
</dbReference>
<feature type="domain" description="L,D-TPase catalytic" evidence="8">
    <location>
        <begin position="161"/>
        <end position="316"/>
    </location>
</feature>
<comment type="pathway">
    <text evidence="1 7">Cell wall biogenesis; peptidoglycan biosynthesis.</text>
</comment>
<dbReference type="PROSITE" id="PS52029">
    <property type="entry name" value="LD_TPASE"/>
    <property type="match status" value="1"/>
</dbReference>
<dbReference type="CDD" id="cd16913">
    <property type="entry name" value="YkuD_like"/>
    <property type="match status" value="1"/>
</dbReference>
<evidence type="ECO:0000256" key="5">
    <source>
        <dbReference type="ARBA" id="ARBA00022984"/>
    </source>
</evidence>
<gene>
    <name evidence="9" type="ORF">WCH_AU05540</name>
</gene>
<evidence type="ECO:0000259" key="8">
    <source>
        <dbReference type="PROSITE" id="PS52029"/>
    </source>
</evidence>
<dbReference type="GO" id="GO:0008360">
    <property type="term" value="P:regulation of cell shape"/>
    <property type="evidence" value="ECO:0007669"/>
    <property type="project" value="UniProtKB-UniRule"/>
</dbReference>
<dbReference type="GO" id="GO:0009252">
    <property type="term" value="P:peptidoglycan biosynthetic process"/>
    <property type="evidence" value="ECO:0007669"/>
    <property type="project" value="UniProtKB-UniPathway"/>
</dbReference>
<name>F8LBQ3_9BACT</name>
<protein>
    <recommendedName>
        <fullName evidence="8">L,D-TPase catalytic domain-containing protein</fullName>
    </recommendedName>
</protein>
<accession>F8LBQ3</accession>
<evidence type="ECO:0000256" key="1">
    <source>
        <dbReference type="ARBA" id="ARBA00004752"/>
    </source>
</evidence>